<sequence>MSDTCAKRVPEQPPLPTTRDLPAKVLRESLGCGGWHPPRRLPGVGGGEERACSGSSSSSGMNFDWSSHYA</sequence>
<feature type="region of interest" description="Disordered" evidence="1">
    <location>
        <begin position="36"/>
        <end position="70"/>
    </location>
</feature>
<keyword evidence="3" id="KW-1185">Reference proteome</keyword>
<proteinExistence type="predicted"/>
<evidence type="ECO:0000313" key="3">
    <source>
        <dbReference type="Proteomes" id="UP000324222"/>
    </source>
</evidence>
<dbReference type="Proteomes" id="UP000324222">
    <property type="component" value="Unassembled WGS sequence"/>
</dbReference>
<comment type="caution">
    <text evidence="2">The sequence shown here is derived from an EMBL/GenBank/DDBJ whole genome shotgun (WGS) entry which is preliminary data.</text>
</comment>
<protein>
    <submittedName>
        <fullName evidence="2">Uncharacterized protein</fullName>
    </submittedName>
</protein>
<evidence type="ECO:0000256" key="1">
    <source>
        <dbReference type="SAM" id="MobiDB-lite"/>
    </source>
</evidence>
<reference evidence="2 3" key="1">
    <citation type="submission" date="2019-05" db="EMBL/GenBank/DDBJ databases">
        <title>Another draft genome of Portunus trituberculatus and its Hox gene families provides insights of decapod evolution.</title>
        <authorList>
            <person name="Jeong J.-H."/>
            <person name="Song I."/>
            <person name="Kim S."/>
            <person name="Choi T."/>
            <person name="Kim D."/>
            <person name="Ryu S."/>
            <person name="Kim W."/>
        </authorList>
    </citation>
    <scope>NUCLEOTIDE SEQUENCE [LARGE SCALE GENOMIC DNA]</scope>
    <source>
        <tissue evidence="2">Muscle</tissue>
    </source>
</reference>
<feature type="region of interest" description="Disordered" evidence="1">
    <location>
        <begin position="1"/>
        <end position="22"/>
    </location>
</feature>
<accession>A0A5B7DJ33</accession>
<organism evidence="2 3">
    <name type="scientific">Portunus trituberculatus</name>
    <name type="common">Swimming crab</name>
    <name type="synonym">Neptunus trituberculatus</name>
    <dbReference type="NCBI Taxonomy" id="210409"/>
    <lineage>
        <taxon>Eukaryota</taxon>
        <taxon>Metazoa</taxon>
        <taxon>Ecdysozoa</taxon>
        <taxon>Arthropoda</taxon>
        <taxon>Crustacea</taxon>
        <taxon>Multicrustacea</taxon>
        <taxon>Malacostraca</taxon>
        <taxon>Eumalacostraca</taxon>
        <taxon>Eucarida</taxon>
        <taxon>Decapoda</taxon>
        <taxon>Pleocyemata</taxon>
        <taxon>Brachyura</taxon>
        <taxon>Eubrachyura</taxon>
        <taxon>Portunoidea</taxon>
        <taxon>Portunidae</taxon>
        <taxon>Portuninae</taxon>
        <taxon>Portunus</taxon>
    </lineage>
</organism>
<feature type="compositionally biased region" description="Basic and acidic residues" evidence="1">
    <location>
        <begin position="1"/>
        <end position="10"/>
    </location>
</feature>
<dbReference type="EMBL" id="VSRR010000946">
    <property type="protein sequence ID" value="MPC21145.1"/>
    <property type="molecule type" value="Genomic_DNA"/>
</dbReference>
<name>A0A5B7DJ33_PORTR</name>
<gene>
    <name evidence="2" type="ORF">E2C01_014121</name>
</gene>
<dbReference type="AlphaFoldDB" id="A0A5B7DJ33"/>
<evidence type="ECO:0000313" key="2">
    <source>
        <dbReference type="EMBL" id="MPC21145.1"/>
    </source>
</evidence>